<accession>A0A8H4U2R3</accession>
<keyword evidence="1" id="KW-0472">Membrane</keyword>
<dbReference type="Gene3D" id="3.40.50.150">
    <property type="entry name" value="Vaccinia Virus protein VP39"/>
    <property type="match status" value="1"/>
</dbReference>
<comment type="caution">
    <text evidence="2">The sequence shown here is derived from an EMBL/GenBank/DDBJ whole genome shotgun (WGS) entry which is preliminary data.</text>
</comment>
<keyword evidence="3" id="KW-1185">Reference proteome</keyword>
<proteinExistence type="predicted"/>
<dbReference type="AlphaFoldDB" id="A0A8H4U2R3"/>
<name>A0A8H4U2R3_9HYPO</name>
<evidence type="ECO:0000313" key="3">
    <source>
        <dbReference type="Proteomes" id="UP000635477"/>
    </source>
</evidence>
<reference evidence="2" key="2">
    <citation type="submission" date="2020-05" db="EMBL/GenBank/DDBJ databases">
        <authorList>
            <person name="Kim H.-S."/>
            <person name="Proctor R.H."/>
            <person name="Brown D.W."/>
        </authorList>
    </citation>
    <scope>NUCLEOTIDE SEQUENCE</scope>
    <source>
        <strain evidence="2">NRRL 22465</strain>
    </source>
</reference>
<feature type="transmembrane region" description="Helical" evidence="1">
    <location>
        <begin position="12"/>
        <end position="33"/>
    </location>
</feature>
<dbReference type="SUPFAM" id="SSF53335">
    <property type="entry name" value="S-adenosyl-L-methionine-dependent methyltransferases"/>
    <property type="match status" value="1"/>
</dbReference>
<reference evidence="2" key="1">
    <citation type="journal article" date="2020" name="BMC Genomics">
        <title>Correction to: Identification and distribution of gene clusters required for synthesis of sphingolipid metabolism inhibitors in diverse species of the filamentous fungus Fusarium.</title>
        <authorList>
            <person name="Kim H.S."/>
            <person name="Lohmar J.M."/>
            <person name="Busman M."/>
            <person name="Brown D.W."/>
            <person name="Naumann T.A."/>
            <person name="Divon H.H."/>
            <person name="Lysoe E."/>
            <person name="Uhlig S."/>
            <person name="Proctor R.H."/>
        </authorList>
    </citation>
    <scope>NUCLEOTIDE SEQUENCE</scope>
    <source>
        <strain evidence="2">NRRL 22465</strain>
    </source>
</reference>
<protein>
    <submittedName>
        <fullName evidence="2">Uncharacterized protein</fullName>
    </submittedName>
</protein>
<organism evidence="2 3">
    <name type="scientific">Fusarium zealandicum</name>
    <dbReference type="NCBI Taxonomy" id="1053134"/>
    <lineage>
        <taxon>Eukaryota</taxon>
        <taxon>Fungi</taxon>
        <taxon>Dikarya</taxon>
        <taxon>Ascomycota</taxon>
        <taxon>Pezizomycotina</taxon>
        <taxon>Sordariomycetes</taxon>
        <taxon>Hypocreomycetidae</taxon>
        <taxon>Hypocreales</taxon>
        <taxon>Nectriaceae</taxon>
        <taxon>Fusarium</taxon>
        <taxon>Fusarium staphyleae species complex</taxon>
    </lineage>
</organism>
<sequence>MGPTILTMNQRRGLSVVFGLTFILFTVAIFTQLEEGRVIKVIQHPFKKEHFSYTGQSTYNDRFKSPSSPNRTSFEAIAIKHGSDKVTFHKYHYMYEKHVRSLQGKPVKLLEIGLGCNAALGPGASYYTWLEFLPGVDLYFIENNKRCAEQYKSKNANVSIAIGDQADPSFLKEFSDESTKDSLFDVIIDAGGHSMEQQITSLEYLWKSVKPGGLYVIEDLHTSYWEDFGGDPSARDTRKHTTMKYVFALLDDLMAGWTKKSVSHGLESADCMAQICALRKKTV</sequence>
<evidence type="ECO:0000313" key="2">
    <source>
        <dbReference type="EMBL" id="KAF4968438.1"/>
    </source>
</evidence>
<dbReference type="InterPro" id="IPR029063">
    <property type="entry name" value="SAM-dependent_MTases_sf"/>
</dbReference>
<evidence type="ECO:0000256" key="1">
    <source>
        <dbReference type="SAM" id="Phobius"/>
    </source>
</evidence>
<dbReference type="OrthoDB" id="407477at2759"/>
<gene>
    <name evidence="2" type="ORF">FZEAL_10396</name>
</gene>
<keyword evidence="1" id="KW-1133">Transmembrane helix</keyword>
<dbReference type="EMBL" id="JABEYC010001158">
    <property type="protein sequence ID" value="KAF4968438.1"/>
    <property type="molecule type" value="Genomic_DNA"/>
</dbReference>
<keyword evidence="1" id="KW-0812">Transmembrane</keyword>
<dbReference type="Proteomes" id="UP000635477">
    <property type="component" value="Unassembled WGS sequence"/>
</dbReference>